<feature type="compositionally biased region" description="Polar residues" evidence="1">
    <location>
        <begin position="196"/>
        <end position="205"/>
    </location>
</feature>
<evidence type="ECO:0000313" key="3">
    <source>
        <dbReference type="Proteomes" id="UP001150879"/>
    </source>
</evidence>
<feature type="compositionally biased region" description="Low complexity" evidence="1">
    <location>
        <begin position="153"/>
        <end position="170"/>
    </location>
</feature>
<name>A0A9W9IW83_9EURO</name>
<sequence>MKHDTKPSKRTNGNKDLHESAKTKSQPLPQLLPRPLIEESSTMPNPMMTSSSDLVPSSGLNHLSIPLTVSTPLPPLPAGWEGTEDMNMWLLAKIEEDRRKQQEEKTQQANVVLEQRRIEQSMLSDALRARVPPNLVPLIFNGIYTATQCSASASRSATPPTVPPQQDTQCPAPPTELPIAPKWSQQSPKRPHAQASELSPTATELSETRHSRWSEAMANRHRERMISSEREQLRRKLKSQNIKFADKDLLDTAFEHTFPVTRAMIQDLSPRYFPDSPDIDSGVQEKQAPQEVHPRPSQESGQRKFRSQPQQQLQVASSPVSVSNTTSHLHQEQEWNDI</sequence>
<accession>A0A9W9IW83</accession>
<reference evidence="2" key="1">
    <citation type="submission" date="2022-11" db="EMBL/GenBank/DDBJ databases">
        <authorList>
            <person name="Petersen C."/>
        </authorList>
    </citation>
    <scope>NUCLEOTIDE SEQUENCE</scope>
    <source>
        <strain evidence="2">IBT 16849</strain>
    </source>
</reference>
<feature type="compositionally biased region" description="Basic and acidic residues" evidence="1">
    <location>
        <begin position="329"/>
        <end position="338"/>
    </location>
</feature>
<evidence type="ECO:0000256" key="1">
    <source>
        <dbReference type="SAM" id="MobiDB-lite"/>
    </source>
</evidence>
<protein>
    <submittedName>
        <fullName evidence="2">Uncharacterized protein</fullName>
    </submittedName>
</protein>
<feature type="region of interest" description="Disordered" evidence="1">
    <location>
        <begin position="1"/>
        <end position="55"/>
    </location>
</feature>
<proteinExistence type="predicted"/>
<comment type="caution">
    <text evidence="2">The sequence shown here is derived from an EMBL/GenBank/DDBJ whole genome shotgun (WGS) entry which is preliminary data.</text>
</comment>
<dbReference type="EMBL" id="JAPQKP010000006">
    <property type="protein sequence ID" value="KAJ5185297.1"/>
    <property type="molecule type" value="Genomic_DNA"/>
</dbReference>
<dbReference type="Proteomes" id="UP001150879">
    <property type="component" value="Unassembled WGS sequence"/>
</dbReference>
<feature type="compositionally biased region" description="Low complexity" evidence="1">
    <location>
        <begin position="26"/>
        <end position="52"/>
    </location>
</feature>
<dbReference type="OrthoDB" id="20105at2759"/>
<reference evidence="2" key="2">
    <citation type="journal article" date="2023" name="IMA Fungus">
        <title>Comparative genomic study of the Penicillium genus elucidates a diverse pangenome and 15 lateral gene transfer events.</title>
        <authorList>
            <person name="Petersen C."/>
            <person name="Sorensen T."/>
            <person name="Nielsen M.R."/>
            <person name="Sondergaard T.E."/>
            <person name="Sorensen J.L."/>
            <person name="Fitzpatrick D.A."/>
            <person name="Frisvad J.C."/>
            <person name="Nielsen K.L."/>
        </authorList>
    </citation>
    <scope>NUCLEOTIDE SEQUENCE</scope>
    <source>
        <strain evidence="2">IBT 16849</strain>
    </source>
</reference>
<keyword evidence="3" id="KW-1185">Reference proteome</keyword>
<dbReference type="AlphaFoldDB" id="A0A9W9IW83"/>
<feature type="compositionally biased region" description="Polar residues" evidence="1">
    <location>
        <begin position="307"/>
        <end position="328"/>
    </location>
</feature>
<organism evidence="2 3">
    <name type="scientific">Penicillium cf. griseofulvum</name>
    <dbReference type="NCBI Taxonomy" id="2972120"/>
    <lineage>
        <taxon>Eukaryota</taxon>
        <taxon>Fungi</taxon>
        <taxon>Dikarya</taxon>
        <taxon>Ascomycota</taxon>
        <taxon>Pezizomycotina</taxon>
        <taxon>Eurotiomycetes</taxon>
        <taxon>Eurotiomycetidae</taxon>
        <taxon>Eurotiales</taxon>
        <taxon>Aspergillaceae</taxon>
        <taxon>Penicillium</taxon>
    </lineage>
</organism>
<feature type="region of interest" description="Disordered" evidence="1">
    <location>
        <begin position="153"/>
        <end position="232"/>
    </location>
</feature>
<feature type="region of interest" description="Disordered" evidence="1">
    <location>
        <begin position="269"/>
        <end position="338"/>
    </location>
</feature>
<evidence type="ECO:0000313" key="2">
    <source>
        <dbReference type="EMBL" id="KAJ5185297.1"/>
    </source>
</evidence>
<feature type="compositionally biased region" description="Basic and acidic residues" evidence="1">
    <location>
        <begin position="1"/>
        <end position="22"/>
    </location>
</feature>
<feature type="compositionally biased region" description="Basic and acidic residues" evidence="1">
    <location>
        <begin position="206"/>
        <end position="232"/>
    </location>
</feature>
<gene>
    <name evidence="2" type="ORF">N7472_010137</name>
</gene>